<accession>A0A5C6P0N7</accession>
<proteinExistence type="predicted"/>
<comment type="caution">
    <text evidence="1">The sequence shown here is derived from an EMBL/GenBank/DDBJ whole genome shotgun (WGS) entry which is preliminary data.</text>
</comment>
<organism evidence="1 2">
    <name type="scientific">Takifugu flavidus</name>
    <name type="common">sansaifugu</name>
    <dbReference type="NCBI Taxonomy" id="433684"/>
    <lineage>
        <taxon>Eukaryota</taxon>
        <taxon>Metazoa</taxon>
        <taxon>Chordata</taxon>
        <taxon>Craniata</taxon>
        <taxon>Vertebrata</taxon>
        <taxon>Euteleostomi</taxon>
        <taxon>Actinopterygii</taxon>
        <taxon>Neopterygii</taxon>
        <taxon>Teleostei</taxon>
        <taxon>Neoteleostei</taxon>
        <taxon>Acanthomorphata</taxon>
        <taxon>Eupercaria</taxon>
        <taxon>Tetraodontiformes</taxon>
        <taxon>Tetradontoidea</taxon>
        <taxon>Tetraodontidae</taxon>
        <taxon>Takifugu</taxon>
    </lineage>
</organism>
<name>A0A5C6P0N7_9TELE</name>
<protein>
    <submittedName>
        <fullName evidence="1">Uncharacterized protein</fullName>
    </submittedName>
</protein>
<keyword evidence="2" id="KW-1185">Reference proteome</keyword>
<gene>
    <name evidence="1" type="ORF">D4764_16G0009660</name>
</gene>
<dbReference type="Proteomes" id="UP000324091">
    <property type="component" value="Chromosome 16"/>
</dbReference>
<feature type="non-terminal residue" evidence="1">
    <location>
        <position position="40"/>
    </location>
</feature>
<evidence type="ECO:0000313" key="2">
    <source>
        <dbReference type="Proteomes" id="UP000324091"/>
    </source>
</evidence>
<reference evidence="1 2" key="1">
    <citation type="submission" date="2019-04" db="EMBL/GenBank/DDBJ databases">
        <title>Chromosome genome assembly for Takifugu flavidus.</title>
        <authorList>
            <person name="Xiao S."/>
        </authorList>
    </citation>
    <scope>NUCLEOTIDE SEQUENCE [LARGE SCALE GENOMIC DNA]</scope>
    <source>
        <strain evidence="1">HTHZ2018</strain>
        <tissue evidence="1">Muscle</tissue>
    </source>
</reference>
<dbReference type="AlphaFoldDB" id="A0A5C6P0N7"/>
<sequence length="40" mass="4289">MPPGCCGLSSLQHCCILASNLGGERRGEEERRGQEGRGED</sequence>
<dbReference type="EMBL" id="RHFK02000008">
    <property type="protein sequence ID" value="TWW72469.1"/>
    <property type="molecule type" value="Genomic_DNA"/>
</dbReference>
<evidence type="ECO:0000313" key="1">
    <source>
        <dbReference type="EMBL" id="TWW72469.1"/>
    </source>
</evidence>